<gene>
    <name evidence="1" type="ORF">GGR46_004723</name>
</gene>
<protein>
    <submittedName>
        <fullName evidence="1">2-dehydro-3-deoxygalactonokinase</fullName>
        <ecNumber evidence="1">2.7.1.58</ecNumber>
    </submittedName>
</protein>
<reference evidence="1 2" key="1">
    <citation type="submission" date="2020-08" db="EMBL/GenBank/DDBJ databases">
        <title>Genomic Encyclopedia of Type Strains, Phase IV (KMG-IV): sequencing the most valuable type-strain genomes for metagenomic binning, comparative biology and taxonomic classification.</title>
        <authorList>
            <person name="Goeker M."/>
        </authorList>
    </citation>
    <scope>NUCLEOTIDE SEQUENCE [LARGE SCALE GENOMIC DNA]</scope>
    <source>
        <strain evidence="1 2">DSM 101806</strain>
    </source>
</reference>
<accession>A0A7W6JX13</accession>
<dbReference type="RefSeq" id="WP_184000492.1">
    <property type="nucleotide sequence ID" value="NZ_JACIEH010000005.1"/>
</dbReference>
<dbReference type="Gene3D" id="3.30.420.310">
    <property type="entry name" value="2-keto-3-deoxy-galactonokinase, C-terminal domain"/>
    <property type="match status" value="1"/>
</dbReference>
<dbReference type="CDD" id="cd24012">
    <property type="entry name" value="ASKHA_NBD_KDGal-kinase"/>
    <property type="match status" value="1"/>
</dbReference>
<dbReference type="InterPro" id="IPR042257">
    <property type="entry name" value="DGOK_C"/>
</dbReference>
<evidence type="ECO:0000313" key="1">
    <source>
        <dbReference type="EMBL" id="MBB4101133.1"/>
    </source>
</evidence>
<dbReference type="EMBL" id="JACIEH010000005">
    <property type="protein sequence ID" value="MBB4101133.1"/>
    <property type="molecule type" value="Genomic_DNA"/>
</dbReference>
<organism evidence="1 2">
    <name type="scientific">Sphingomonas kyeonggiensis</name>
    <dbReference type="NCBI Taxonomy" id="1268553"/>
    <lineage>
        <taxon>Bacteria</taxon>
        <taxon>Pseudomonadati</taxon>
        <taxon>Pseudomonadota</taxon>
        <taxon>Alphaproteobacteria</taxon>
        <taxon>Sphingomonadales</taxon>
        <taxon>Sphingomonadaceae</taxon>
        <taxon>Sphingomonas</taxon>
    </lineage>
</organism>
<dbReference type="AlphaFoldDB" id="A0A7W6JX13"/>
<dbReference type="Gene3D" id="3.30.420.300">
    <property type="entry name" value="2-keto-3-deoxy-galactonokinase, substrate binding domain"/>
    <property type="match status" value="1"/>
</dbReference>
<dbReference type="EC" id="2.7.1.58" evidence="1"/>
<comment type="caution">
    <text evidence="1">The sequence shown here is derived from an EMBL/GenBank/DDBJ whole genome shotgun (WGS) entry which is preliminary data.</text>
</comment>
<dbReference type="Pfam" id="PF05035">
    <property type="entry name" value="DGOK"/>
    <property type="match status" value="1"/>
</dbReference>
<proteinExistence type="predicted"/>
<dbReference type="GO" id="GO:0034194">
    <property type="term" value="P:D-galactonate catabolic process"/>
    <property type="evidence" value="ECO:0007669"/>
    <property type="project" value="InterPro"/>
</dbReference>
<keyword evidence="1" id="KW-0808">Transferase</keyword>
<dbReference type="GO" id="GO:0008671">
    <property type="term" value="F:2-dehydro-3-deoxygalactonokinase activity"/>
    <property type="evidence" value="ECO:0007669"/>
    <property type="project" value="UniProtKB-EC"/>
</dbReference>
<dbReference type="InterPro" id="IPR042258">
    <property type="entry name" value="DGOK_N"/>
</dbReference>
<sequence length="305" mass="31533">MSHVADAEIVGINWGSSNFRAWRIAGDGSALDEIVAAKGVAGLSREAMAEAMAALAARWPDHGPIYASGMIGSNIGWAEAPYAIAPAGMADLARAAIPVEIGDSPVRIVPGIACRRGFDDAPDILRGEETELLGLMELAPGDGVAALPGTHTKWVRREGGRIGEFLTAMSGEIFDRLTGQGLLASIVEGEAADGPAFREGVARGRAGGLGLSSLLFGARARVIRDELARADAASYIRGLLIGSEIADALAAFPEMGEAVVPLIGNGPLSRLYAAALGSVGIETELVESRRACLLGFRAIHRASLG</sequence>
<keyword evidence="1" id="KW-0418">Kinase</keyword>
<dbReference type="InterPro" id="IPR007729">
    <property type="entry name" value="DGOK"/>
</dbReference>
<keyword evidence="2" id="KW-1185">Reference proteome</keyword>
<name>A0A7W6JX13_9SPHN</name>
<evidence type="ECO:0000313" key="2">
    <source>
        <dbReference type="Proteomes" id="UP000557392"/>
    </source>
</evidence>
<dbReference type="Proteomes" id="UP000557392">
    <property type="component" value="Unassembled WGS sequence"/>
</dbReference>